<reference evidence="3" key="1">
    <citation type="journal article" date="2013" name="Genome Announc.">
        <title>Complete Chromosome Sequence of Carnobacterium maltaromaticum LMA 28.</title>
        <authorList>
            <person name="Cailliez-Grimal C."/>
            <person name="Chaillou S."/>
            <person name="Anba-Mondoloni J."/>
            <person name="Loux V."/>
            <person name="Afzal M.I."/>
            <person name="Rahman A."/>
            <person name="Kergourlay G."/>
            <person name="Champomier-Verges M.C."/>
            <person name="Zagorec M."/>
            <person name="Dalgaard P."/>
            <person name="Leisner J.J."/>
            <person name="Prevost H."/>
            <person name="Revol-Junelles A.M."/>
            <person name="Borges F."/>
        </authorList>
    </citation>
    <scope>NUCLEOTIDE SEQUENCE</scope>
    <source>
        <strain evidence="3">LMA28</strain>
    </source>
</reference>
<dbReference type="KEGG" id="cml:BN424_2437"/>
<dbReference type="InterPro" id="IPR016181">
    <property type="entry name" value="Acyl_CoA_acyltransferase"/>
</dbReference>
<proteinExistence type="predicted"/>
<dbReference type="RefSeq" id="WP_015076973.1">
    <property type="nucleotide sequence ID" value="NC_019425.2"/>
</dbReference>
<keyword evidence="3" id="KW-1185">Reference proteome</keyword>
<organism evidence="2 3">
    <name type="scientific">Carnobacterium maltaromaticum LMA28</name>
    <dbReference type="NCBI Taxonomy" id="1234679"/>
    <lineage>
        <taxon>Bacteria</taxon>
        <taxon>Bacillati</taxon>
        <taxon>Bacillota</taxon>
        <taxon>Bacilli</taxon>
        <taxon>Lactobacillales</taxon>
        <taxon>Carnobacteriaceae</taxon>
        <taxon>Carnobacterium</taxon>
    </lineage>
</organism>
<dbReference type="InterPro" id="IPR039143">
    <property type="entry name" value="GNPNAT1-like"/>
</dbReference>
<dbReference type="HOGENOM" id="CLU_056607_6_2_9"/>
<dbReference type="PANTHER" id="PTHR13355">
    <property type="entry name" value="GLUCOSAMINE 6-PHOSPHATE N-ACETYLTRANSFERASE"/>
    <property type="match status" value="1"/>
</dbReference>
<dbReference type="EC" id="2.3.1.-" evidence="2"/>
<gene>
    <name evidence="2" type="ORF">BN424_2437</name>
</gene>
<keyword evidence="2" id="KW-0012">Acyltransferase</keyword>
<feature type="domain" description="N-acetyltransferase" evidence="1">
    <location>
        <begin position="4"/>
        <end position="146"/>
    </location>
</feature>
<dbReference type="Proteomes" id="UP000000212">
    <property type="component" value="Chromosome"/>
</dbReference>
<dbReference type="OrthoDB" id="9796171at2"/>
<protein>
    <submittedName>
        <fullName evidence="2">Acetyltransferase family protein</fullName>
        <ecNumber evidence="2">2.3.1.-</ecNumber>
    </submittedName>
</protein>
<dbReference type="SUPFAM" id="SSF55729">
    <property type="entry name" value="Acyl-CoA N-acyltransferases (Nat)"/>
    <property type="match status" value="1"/>
</dbReference>
<dbReference type="STRING" id="1234679.BN424_2437"/>
<accession>K8E5B7</accession>
<dbReference type="PANTHER" id="PTHR13355:SF11">
    <property type="entry name" value="GLUCOSAMINE 6-PHOSPHATE N-ACETYLTRANSFERASE"/>
    <property type="match status" value="1"/>
</dbReference>
<dbReference type="eggNOG" id="COG2153">
    <property type="taxonomic scope" value="Bacteria"/>
</dbReference>
<dbReference type="PROSITE" id="PS51186">
    <property type="entry name" value="GNAT"/>
    <property type="match status" value="1"/>
</dbReference>
<dbReference type="Pfam" id="PF13673">
    <property type="entry name" value="Acetyltransf_10"/>
    <property type="match status" value="1"/>
</dbReference>
<keyword evidence="2" id="KW-0808">Transferase</keyword>
<name>K8E5B7_CARML</name>
<sequence>MNFIWTTDLTSTTYHDALAVRKEVFIVGQGVDAAIEIDALESSTEHVTGYLNGEPVAAARLNRIQNDTYKVQRVAVLSTYRGQHLGEKLMQEIERYAIENDVANLVLGAQDHAIGFYEKLGYTVDGDGFMEANIPHHMMRKQKTKQNCLVFLFPF</sequence>
<dbReference type="CDD" id="cd04301">
    <property type="entry name" value="NAT_SF"/>
    <property type="match status" value="1"/>
</dbReference>
<evidence type="ECO:0000259" key="1">
    <source>
        <dbReference type="PROSITE" id="PS51186"/>
    </source>
</evidence>
<dbReference type="Gene3D" id="3.40.630.30">
    <property type="match status" value="1"/>
</dbReference>
<evidence type="ECO:0000313" key="3">
    <source>
        <dbReference type="Proteomes" id="UP000000212"/>
    </source>
</evidence>
<dbReference type="GO" id="GO:0004343">
    <property type="term" value="F:glucosamine 6-phosphate N-acetyltransferase activity"/>
    <property type="evidence" value="ECO:0007669"/>
    <property type="project" value="TreeGrafter"/>
</dbReference>
<evidence type="ECO:0000313" key="2">
    <source>
        <dbReference type="EMBL" id="CCO11877.2"/>
    </source>
</evidence>
<dbReference type="AlphaFoldDB" id="K8E5B7"/>
<dbReference type="InterPro" id="IPR000182">
    <property type="entry name" value="GNAT_dom"/>
</dbReference>
<dbReference type="EMBL" id="HE999757">
    <property type="protein sequence ID" value="CCO11877.2"/>
    <property type="molecule type" value="Genomic_DNA"/>
</dbReference>